<feature type="signal peptide" evidence="1">
    <location>
        <begin position="1"/>
        <end position="21"/>
    </location>
</feature>
<name>A0A5B8VP71_9BACT</name>
<proteinExistence type="predicted"/>
<dbReference type="Proteomes" id="UP000321291">
    <property type="component" value="Chromosome"/>
</dbReference>
<dbReference type="AlphaFoldDB" id="A0A5B8VP71"/>
<dbReference type="OrthoDB" id="8448116at2"/>
<dbReference type="KEGG" id="agi:FSB73_13130"/>
<dbReference type="RefSeq" id="WP_146782946.1">
    <property type="nucleotide sequence ID" value="NZ_CP042434.1"/>
</dbReference>
<reference evidence="2 3" key="1">
    <citation type="journal article" date="2017" name="Int. J. Syst. Evol. Microbiol.">
        <title>Arachidicoccus ginsenosidivorans sp. nov., with ginsenoside-converting activity isolated from ginseng cultivating soil.</title>
        <authorList>
            <person name="Siddiqi M.Z."/>
            <person name="Aslam Z."/>
            <person name="Im W.T."/>
        </authorList>
    </citation>
    <scope>NUCLEOTIDE SEQUENCE [LARGE SCALE GENOMIC DNA]</scope>
    <source>
        <strain evidence="2 3">Gsoil 809</strain>
    </source>
</reference>
<organism evidence="2 3">
    <name type="scientific">Arachidicoccus ginsenosidivorans</name>
    <dbReference type="NCBI Taxonomy" id="496057"/>
    <lineage>
        <taxon>Bacteria</taxon>
        <taxon>Pseudomonadati</taxon>
        <taxon>Bacteroidota</taxon>
        <taxon>Chitinophagia</taxon>
        <taxon>Chitinophagales</taxon>
        <taxon>Chitinophagaceae</taxon>
        <taxon>Arachidicoccus</taxon>
    </lineage>
</organism>
<dbReference type="EMBL" id="CP042434">
    <property type="protein sequence ID" value="QEC72476.1"/>
    <property type="molecule type" value="Genomic_DNA"/>
</dbReference>
<keyword evidence="1" id="KW-0732">Signal</keyword>
<feature type="chain" id="PRO_5022739285" description="Histidine phosphatase family protein" evidence="1">
    <location>
        <begin position="22"/>
        <end position="207"/>
    </location>
</feature>
<protein>
    <recommendedName>
        <fullName evidence="4">Histidine phosphatase family protein</fullName>
    </recommendedName>
</protein>
<evidence type="ECO:0008006" key="4">
    <source>
        <dbReference type="Google" id="ProtNLM"/>
    </source>
</evidence>
<keyword evidence="3" id="KW-1185">Reference proteome</keyword>
<evidence type="ECO:0000313" key="2">
    <source>
        <dbReference type="EMBL" id="QEC72476.1"/>
    </source>
</evidence>
<evidence type="ECO:0000313" key="3">
    <source>
        <dbReference type="Proteomes" id="UP000321291"/>
    </source>
</evidence>
<sequence>MKKFFLVFLSLIVFNLNNIQAANLPNNEDSVQTETIVLIRHGEKPHGGLGQLSCQGLNRALALPNVLIGKFGKPQYIFAPNPSEKVDAAKYFYVRPLVTIEPTAIRLKLPVNTQYGYLEIEALQNELLLHKYRNSTIFMAWEHGMQNVFAKRLVKHFGVDPKVIPSWPGNEYDMIYVFKITTKGEKSTLTFKIEHEGLNNLDENCPN</sequence>
<evidence type="ECO:0000256" key="1">
    <source>
        <dbReference type="SAM" id="SignalP"/>
    </source>
</evidence>
<gene>
    <name evidence="2" type="ORF">FSB73_13130</name>
</gene>
<accession>A0A5B8VP71</accession>